<reference evidence="12" key="3">
    <citation type="submission" date="2025-09" db="UniProtKB">
        <authorList>
            <consortium name="Ensembl"/>
        </authorList>
    </citation>
    <scope>IDENTIFICATION</scope>
</reference>
<gene>
    <name evidence="12" type="primary">LOC101067245</name>
</gene>
<dbReference type="InterPro" id="IPR028435">
    <property type="entry name" value="Plakophilin/d_Catenin"/>
</dbReference>
<comment type="similarity">
    <text evidence="2">Belongs to the beta-catenin family.</text>
</comment>
<dbReference type="GO" id="GO:0098609">
    <property type="term" value="P:cell-cell adhesion"/>
    <property type="evidence" value="ECO:0007669"/>
    <property type="project" value="InterPro"/>
</dbReference>
<evidence type="ECO:0000256" key="8">
    <source>
        <dbReference type="ARBA" id="ARBA00023054"/>
    </source>
</evidence>
<dbReference type="FunFam" id="1.25.10.10:FF:000008">
    <property type="entry name" value="plakophilin-4 isoform X1"/>
    <property type="match status" value="1"/>
</dbReference>
<feature type="compositionally biased region" description="Polar residues" evidence="11">
    <location>
        <begin position="126"/>
        <end position="173"/>
    </location>
</feature>
<dbReference type="AlphaFoldDB" id="A0A674M9E7"/>
<reference evidence="12" key="2">
    <citation type="submission" date="2025-08" db="UniProtKB">
        <authorList>
            <consortium name="Ensembl"/>
        </authorList>
    </citation>
    <scope>IDENTIFICATION</scope>
</reference>
<keyword evidence="6" id="KW-0130">Cell adhesion</keyword>
<feature type="repeat" description="ARM" evidence="9">
    <location>
        <begin position="533"/>
        <end position="576"/>
    </location>
</feature>
<dbReference type="SMART" id="SM00185">
    <property type="entry name" value="ARM"/>
    <property type="match status" value="7"/>
</dbReference>
<keyword evidence="7" id="KW-0965">Cell junction</keyword>
<comment type="subcellular location">
    <subcellularLocation>
        <location evidence="1">Cell junction</location>
    </subcellularLocation>
</comment>
<dbReference type="SUPFAM" id="SSF48371">
    <property type="entry name" value="ARM repeat"/>
    <property type="match status" value="1"/>
</dbReference>
<organism evidence="12 13">
    <name type="scientific">Takifugu rubripes</name>
    <name type="common">Japanese pufferfish</name>
    <name type="synonym">Fugu rubripes</name>
    <dbReference type="NCBI Taxonomy" id="31033"/>
    <lineage>
        <taxon>Eukaryota</taxon>
        <taxon>Metazoa</taxon>
        <taxon>Chordata</taxon>
        <taxon>Craniata</taxon>
        <taxon>Vertebrata</taxon>
        <taxon>Euteleostomi</taxon>
        <taxon>Actinopterygii</taxon>
        <taxon>Neopterygii</taxon>
        <taxon>Teleostei</taxon>
        <taxon>Neoteleostei</taxon>
        <taxon>Acanthomorphata</taxon>
        <taxon>Eupercaria</taxon>
        <taxon>Tetraodontiformes</taxon>
        <taxon>Tetradontoidea</taxon>
        <taxon>Tetraodontidae</taxon>
        <taxon>Takifugu</taxon>
    </lineage>
</organism>
<evidence type="ECO:0000256" key="7">
    <source>
        <dbReference type="ARBA" id="ARBA00022949"/>
    </source>
</evidence>
<feature type="region of interest" description="Disordered" evidence="11">
    <location>
        <begin position="1051"/>
        <end position="1071"/>
    </location>
</feature>
<dbReference type="Ensembl" id="ENSTRUT00000086583.1">
    <property type="protein sequence ID" value="ENSTRUP00000057683.1"/>
    <property type="gene ID" value="ENSTRUG00000030551.1"/>
</dbReference>
<proteinExistence type="inferred from homology"/>
<dbReference type="GeneTree" id="ENSGT00940000155773"/>
<feature type="compositionally biased region" description="Polar residues" evidence="11">
    <location>
        <begin position="181"/>
        <end position="210"/>
    </location>
</feature>
<feature type="coiled-coil region" evidence="10">
    <location>
        <begin position="24"/>
        <end position="51"/>
    </location>
</feature>
<dbReference type="InterPro" id="IPR016024">
    <property type="entry name" value="ARM-type_fold"/>
</dbReference>
<keyword evidence="3" id="KW-0488">Methylation</keyword>
<protein>
    <submittedName>
        <fullName evidence="12">Plakophilin 4</fullName>
    </submittedName>
</protein>
<sequence length="1071" mass="118353">MLLMPGLRRRRRAACSRVNAAISVSSQELQFERLTRELEEERQIVASQLERCMLEAESPAGDSSSSSQKSFAWRSAGIFSTLSPFLSPMLNAYVHVHVHARAYLRSRKTKMFKRSLPPGSGGHSAHMTSYSDSGYQDSSVSHYSNQNVVRTEPRSSLSRSPRAEGQTSGQLSSRMLRRMTSLPSSSQSPGCGTVSPSRISLRTSQGSTYDSPILSEPKPLAAVFPGTSMPPSCPSPLSPTDGVPALDRGGSGRLGSTFSLVEGRGLMGSPLRSGMTAVPQHYGTTLPRQSQPLVYGADPYGLYQKSALPRPDSLIGLHSSYAAHAGQMDAELRAPLSPDCHMTPVFDERTFHSPVYHSPAHEAQGTLYRSNTGVGTLPRTLSHCGTLPYQRSSYGLANAGLFVDSYRLSGEPVFSHRHSDLVDRVTTRTPSIESIHKDPREFAWRDPELPEVIHMLQHHFPSVQANAAAYLQHLCYGDNQIKVEVCHLGGIQHLVDQLDHKVPEVQKSACGALRNLVYGKASDNNKVALRNCGGVPALLRLLRKTTDNEVRELVTGVLWNLSSCDAVKMTIIRDALTTLTNTVVIPHSGWSSVSQRDDHRVKFQSSMLLRNTTGCLRNLSSAGEEARSQLRCCEGLVDSLLHILKVCVNTADYDSKIVENSVCTLRNLSYRLEVEMPSSRLLGNQELDNLLGFSSPVKELDYLCWGKRRRGRKRGGWPDEKWDGVGPFPGLSQPMRGAELLWHPVVVKPYLNLLAESSNPATLEGAAGSLQNLSAGNWKFSAYIRAAVRKEKGLPILVELLRMDNDRVVCSVATALRNMALDSRNKELIGKYAMRDLVNRLPGNSPSVLSDDTVASVCCTLHEVTSRNMENAKALADSGGIEKLVEISKGRGKGYSMKVVKAAAQVLNTLWQYRELRTLYKQDGWNYTHFVTPVSTLERDRYLSQPALPTSPMRTSPVIVSGSEKKPPYFIGTYSSQSGEDLRRSQHTEPFYDEPDRKNYNSYRMYLSSPQGYSEEHYEDEPGRLTPSSPDGYAGQSLHFKAKTNYVDFYSTTRRPSSRGDKFSGSPDSWV</sequence>
<evidence type="ECO:0000256" key="9">
    <source>
        <dbReference type="PROSITE-ProRule" id="PRU00259"/>
    </source>
</evidence>
<dbReference type="InterPro" id="IPR011989">
    <property type="entry name" value="ARM-like"/>
</dbReference>
<dbReference type="PANTHER" id="PTHR10372">
    <property type="entry name" value="PLAKOPHILLIN-RELATED"/>
    <property type="match status" value="1"/>
</dbReference>
<evidence type="ECO:0000256" key="5">
    <source>
        <dbReference type="ARBA" id="ARBA00022737"/>
    </source>
</evidence>
<keyword evidence="4" id="KW-0597">Phosphoprotein</keyword>
<feature type="repeat" description="ARM" evidence="9">
    <location>
        <begin position="792"/>
        <end position="829"/>
    </location>
</feature>
<keyword evidence="5" id="KW-0677">Repeat</keyword>
<evidence type="ECO:0000256" key="11">
    <source>
        <dbReference type="SAM" id="MobiDB-lite"/>
    </source>
</evidence>
<accession>A0A674M9E7</accession>
<evidence type="ECO:0000313" key="13">
    <source>
        <dbReference type="Proteomes" id="UP000005226"/>
    </source>
</evidence>
<dbReference type="GO" id="GO:0005886">
    <property type="term" value="C:plasma membrane"/>
    <property type="evidence" value="ECO:0007669"/>
    <property type="project" value="TreeGrafter"/>
</dbReference>
<evidence type="ECO:0000256" key="1">
    <source>
        <dbReference type="ARBA" id="ARBA00004282"/>
    </source>
</evidence>
<evidence type="ECO:0000256" key="10">
    <source>
        <dbReference type="SAM" id="Coils"/>
    </source>
</evidence>
<feature type="compositionally biased region" description="Basic and acidic residues" evidence="11">
    <location>
        <begin position="1014"/>
        <end position="1023"/>
    </location>
</feature>
<dbReference type="GO" id="GO:0005737">
    <property type="term" value="C:cytoplasm"/>
    <property type="evidence" value="ECO:0007669"/>
    <property type="project" value="TreeGrafter"/>
</dbReference>
<dbReference type="PROSITE" id="PS50176">
    <property type="entry name" value="ARM_REPEAT"/>
    <property type="match status" value="3"/>
</dbReference>
<keyword evidence="8 10" id="KW-0175">Coiled coil</keyword>
<dbReference type="GO" id="GO:0005634">
    <property type="term" value="C:nucleus"/>
    <property type="evidence" value="ECO:0007669"/>
    <property type="project" value="TreeGrafter"/>
</dbReference>
<reference evidence="12 13" key="1">
    <citation type="journal article" date="2011" name="Genome Biol. Evol.">
        <title>Integration of the genetic map and genome assembly of fugu facilitates insights into distinct features of genome evolution in teleosts and mammals.</title>
        <authorList>
            <person name="Kai W."/>
            <person name="Kikuchi K."/>
            <person name="Tohari S."/>
            <person name="Chew A.K."/>
            <person name="Tay A."/>
            <person name="Fujiwara A."/>
            <person name="Hosoya S."/>
            <person name="Suetake H."/>
            <person name="Naruse K."/>
            <person name="Brenner S."/>
            <person name="Suzuki Y."/>
            <person name="Venkatesh B."/>
        </authorList>
    </citation>
    <scope>NUCLEOTIDE SEQUENCE [LARGE SCALE GENOMIC DNA]</scope>
</reference>
<evidence type="ECO:0000256" key="6">
    <source>
        <dbReference type="ARBA" id="ARBA00022889"/>
    </source>
</evidence>
<feature type="region of interest" description="Disordered" evidence="11">
    <location>
        <begin position="1012"/>
        <end position="1036"/>
    </location>
</feature>
<dbReference type="Gene3D" id="1.25.10.10">
    <property type="entry name" value="Leucine-rich Repeat Variant"/>
    <property type="match status" value="1"/>
</dbReference>
<keyword evidence="13" id="KW-1185">Reference proteome</keyword>
<dbReference type="Pfam" id="PF00514">
    <property type="entry name" value="Arm"/>
    <property type="match status" value="3"/>
</dbReference>
<dbReference type="GO" id="GO:0005912">
    <property type="term" value="C:adherens junction"/>
    <property type="evidence" value="ECO:0007669"/>
    <property type="project" value="TreeGrafter"/>
</dbReference>
<feature type="region of interest" description="Disordered" evidence="11">
    <location>
        <begin position="975"/>
        <end position="997"/>
    </location>
</feature>
<evidence type="ECO:0000256" key="2">
    <source>
        <dbReference type="ARBA" id="ARBA00005462"/>
    </source>
</evidence>
<evidence type="ECO:0000313" key="12">
    <source>
        <dbReference type="Ensembl" id="ENSTRUP00000057683.1"/>
    </source>
</evidence>
<evidence type="ECO:0000256" key="3">
    <source>
        <dbReference type="ARBA" id="ARBA00022481"/>
    </source>
</evidence>
<evidence type="ECO:0000256" key="4">
    <source>
        <dbReference type="ARBA" id="ARBA00022553"/>
    </source>
</evidence>
<feature type="region of interest" description="Disordered" evidence="11">
    <location>
        <begin position="113"/>
        <end position="214"/>
    </location>
</feature>
<dbReference type="PANTHER" id="PTHR10372:SF8">
    <property type="entry name" value="PLAKOPHILIN-4"/>
    <property type="match status" value="1"/>
</dbReference>
<name>A0A674M9E7_TAKRU</name>
<dbReference type="InterPro" id="IPR000225">
    <property type="entry name" value="Armadillo"/>
</dbReference>
<dbReference type="Proteomes" id="UP000005226">
    <property type="component" value="Chromosome 8"/>
</dbReference>
<feature type="repeat" description="ARM" evidence="9">
    <location>
        <begin position="489"/>
        <end position="522"/>
    </location>
</feature>